<accession>A0ACB8D4G7</accession>
<evidence type="ECO:0000313" key="1">
    <source>
        <dbReference type="EMBL" id="KAH7959320.1"/>
    </source>
</evidence>
<sequence length="109" mass="12213">MISVLPQKRGAQSIHILNVYCPPHLQRVTFAELFYRALQAAARQPLVVVGDFSAPSPHWGYHYEKARAASLRSLSLLWVYAAHRPSASHTPGKFSDTRYLPGPLAHTQH</sequence>
<proteinExistence type="predicted"/>
<organism evidence="1 2">
    <name type="scientific">Dermacentor silvarum</name>
    <name type="common">Tick</name>
    <dbReference type="NCBI Taxonomy" id="543639"/>
    <lineage>
        <taxon>Eukaryota</taxon>
        <taxon>Metazoa</taxon>
        <taxon>Ecdysozoa</taxon>
        <taxon>Arthropoda</taxon>
        <taxon>Chelicerata</taxon>
        <taxon>Arachnida</taxon>
        <taxon>Acari</taxon>
        <taxon>Parasitiformes</taxon>
        <taxon>Ixodida</taxon>
        <taxon>Ixodoidea</taxon>
        <taxon>Ixodidae</taxon>
        <taxon>Rhipicephalinae</taxon>
        <taxon>Dermacentor</taxon>
    </lineage>
</organism>
<reference evidence="1" key="1">
    <citation type="submission" date="2020-05" db="EMBL/GenBank/DDBJ databases">
        <title>Large-scale comparative analyses of tick genomes elucidate their genetic diversity and vector capacities.</title>
        <authorList>
            <person name="Jia N."/>
            <person name="Wang J."/>
            <person name="Shi W."/>
            <person name="Du L."/>
            <person name="Sun Y."/>
            <person name="Zhan W."/>
            <person name="Jiang J."/>
            <person name="Wang Q."/>
            <person name="Zhang B."/>
            <person name="Ji P."/>
            <person name="Sakyi L.B."/>
            <person name="Cui X."/>
            <person name="Yuan T."/>
            <person name="Jiang B."/>
            <person name="Yang W."/>
            <person name="Lam T.T.-Y."/>
            <person name="Chang Q."/>
            <person name="Ding S."/>
            <person name="Wang X."/>
            <person name="Zhu J."/>
            <person name="Ruan X."/>
            <person name="Zhao L."/>
            <person name="Wei J."/>
            <person name="Que T."/>
            <person name="Du C."/>
            <person name="Cheng J."/>
            <person name="Dai P."/>
            <person name="Han X."/>
            <person name="Huang E."/>
            <person name="Gao Y."/>
            <person name="Liu J."/>
            <person name="Shao H."/>
            <person name="Ye R."/>
            <person name="Li L."/>
            <person name="Wei W."/>
            <person name="Wang X."/>
            <person name="Wang C."/>
            <person name="Yang T."/>
            <person name="Huo Q."/>
            <person name="Li W."/>
            <person name="Guo W."/>
            <person name="Chen H."/>
            <person name="Zhou L."/>
            <person name="Ni X."/>
            <person name="Tian J."/>
            <person name="Zhou Y."/>
            <person name="Sheng Y."/>
            <person name="Liu T."/>
            <person name="Pan Y."/>
            <person name="Xia L."/>
            <person name="Li J."/>
            <person name="Zhao F."/>
            <person name="Cao W."/>
        </authorList>
    </citation>
    <scope>NUCLEOTIDE SEQUENCE</scope>
    <source>
        <strain evidence="1">Dsil-2018</strain>
    </source>
</reference>
<gene>
    <name evidence="1" type="ORF">HPB49_010283</name>
</gene>
<name>A0ACB8D4G7_DERSI</name>
<dbReference type="Proteomes" id="UP000821865">
    <property type="component" value="Chromosome 3"/>
</dbReference>
<protein>
    <submittedName>
        <fullName evidence="1">Uncharacterized protein</fullName>
    </submittedName>
</protein>
<comment type="caution">
    <text evidence="1">The sequence shown here is derived from an EMBL/GenBank/DDBJ whole genome shotgun (WGS) entry which is preliminary data.</text>
</comment>
<evidence type="ECO:0000313" key="2">
    <source>
        <dbReference type="Proteomes" id="UP000821865"/>
    </source>
</evidence>
<dbReference type="EMBL" id="CM023472">
    <property type="protein sequence ID" value="KAH7959320.1"/>
    <property type="molecule type" value="Genomic_DNA"/>
</dbReference>
<keyword evidence="2" id="KW-1185">Reference proteome</keyword>